<evidence type="ECO:0000313" key="5">
    <source>
        <dbReference type="Proteomes" id="UP000179807"/>
    </source>
</evidence>
<keyword evidence="5" id="KW-1185">Reference proteome</keyword>
<sequence length="225" mass="25397">MLAELSKSFFPPKSMNVHFKTQSGIDIVLNLTLQETIYHAKRMLAEKLAIDFRHIFLFLNSYLLNDNITFGDLNIDSESTIGLRIHYRSPFESIGINPSRGTNSDDLVKQLLQYGFEPDDCLQALKLKKNCFEQALDFLLESGSKLSKTNSKSHKSPPKPENPRTSPFKPKVSSISGDTMNKDINELVELSGGNLPRHVIKDIYLSLGKNKETVIDQILNLITDK</sequence>
<dbReference type="InterPro" id="IPR015940">
    <property type="entry name" value="UBA"/>
</dbReference>
<feature type="domain" description="Ubiquitin-like" evidence="3">
    <location>
        <begin position="15"/>
        <end position="90"/>
    </location>
</feature>
<dbReference type="Gene3D" id="3.10.20.90">
    <property type="entry name" value="Phosphatidylinositol 3-kinase Catalytic Subunit, Chain A, domain 1"/>
    <property type="match status" value="1"/>
</dbReference>
<dbReference type="SUPFAM" id="SSF54236">
    <property type="entry name" value="Ubiquitin-like"/>
    <property type="match status" value="1"/>
</dbReference>
<protein>
    <recommendedName>
        <fullName evidence="6">UBA domain-containing protein</fullName>
    </recommendedName>
</protein>
<dbReference type="InterPro" id="IPR009060">
    <property type="entry name" value="UBA-like_sf"/>
</dbReference>
<evidence type="ECO:0000313" key="4">
    <source>
        <dbReference type="EMBL" id="OHT02377.1"/>
    </source>
</evidence>
<accession>A0A1J4JTC4</accession>
<organism evidence="4 5">
    <name type="scientific">Tritrichomonas foetus</name>
    <dbReference type="NCBI Taxonomy" id="1144522"/>
    <lineage>
        <taxon>Eukaryota</taxon>
        <taxon>Metamonada</taxon>
        <taxon>Parabasalia</taxon>
        <taxon>Tritrichomonadida</taxon>
        <taxon>Tritrichomonadidae</taxon>
        <taxon>Tritrichomonas</taxon>
    </lineage>
</organism>
<evidence type="ECO:0008006" key="6">
    <source>
        <dbReference type="Google" id="ProtNLM"/>
    </source>
</evidence>
<name>A0A1J4JTC4_9EUKA</name>
<feature type="domain" description="UBA" evidence="2">
    <location>
        <begin position="102"/>
        <end position="142"/>
    </location>
</feature>
<dbReference type="Pfam" id="PF00240">
    <property type="entry name" value="ubiquitin"/>
    <property type="match status" value="1"/>
</dbReference>
<dbReference type="CDD" id="cd17039">
    <property type="entry name" value="Ubl_ubiquitin_like"/>
    <property type="match status" value="1"/>
</dbReference>
<gene>
    <name evidence="4" type="ORF">TRFO_30574</name>
</gene>
<dbReference type="PROSITE" id="PS50030">
    <property type="entry name" value="UBA"/>
    <property type="match status" value="1"/>
</dbReference>
<dbReference type="VEuPathDB" id="TrichDB:TRFO_30574"/>
<reference evidence="4" key="1">
    <citation type="submission" date="2016-10" db="EMBL/GenBank/DDBJ databases">
        <authorList>
            <person name="Benchimol M."/>
            <person name="Almeida L.G."/>
            <person name="Vasconcelos A.T."/>
            <person name="Perreira-Neves A."/>
            <person name="Rosa I.A."/>
            <person name="Tasca T."/>
            <person name="Bogo M.R."/>
            <person name="de Souza W."/>
        </authorList>
    </citation>
    <scope>NUCLEOTIDE SEQUENCE [LARGE SCALE GENOMIC DNA]</scope>
    <source>
        <strain evidence="4">K</strain>
    </source>
</reference>
<comment type="caution">
    <text evidence="4">The sequence shown here is derived from an EMBL/GenBank/DDBJ whole genome shotgun (WGS) entry which is preliminary data.</text>
</comment>
<dbReference type="AlphaFoldDB" id="A0A1J4JTC4"/>
<evidence type="ECO:0000259" key="2">
    <source>
        <dbReference type="PROSITE" id="PS50030"/>
    </source>
</evidence>
<dbReference type="Gene3D" id="1.10.8.10">
    <property type="entry name" value="DNA helicase RuvA subunit, C-terminal domain"/>
    <property type="match status" value="1"/>
</dbReference>
<evidence type="ECO:0000259" key="3">
    <source>
        <dbReference type="PROSITE" id="PS50053"/>
    </source>
</evidence>
<dbReference type="PROSITE" id="PS50053">
    <property type="entry name" value="UBIQUITIN_2"/>
    <property type="match status" value="1"/>
</dbReference>
<dbReference type="EMBL" id="MLAK01000870">
    <property type="protein sequence ID" value="OHT02377.1"/>
    <property type="molecule type" value="Genomic_DNA"/>
</dbReference>
<dbReference type="GeneID" id="94842141"/>
<feature type="region of interest" description="Disordered" evidence="1">
    <location>
        <begin position="146"/>
        <end position="177"/>
    </location>
</feature>
<dbReference type="Proteomes" id="UP000179807">
    <property type="component" value="Unassembled WGS sequence"/>
</dbReference>
<dbReference type="InterPro" id="IPR029071">
    <property type="entry name" value="Ubiquitin-like_domsf"/>
</dbReference>
<proteinExistence type="predicted"/>
<dbReference type="RefSeq" id="XP_068355513.1">
    <property type="nucleotide sequence ID" value="XM_068507437.1"/>
</dbReference>
<evidence type="ECO:0000256" key="1">
    <source>
        <dbReference type="SAM" id="MobiDB-lite"/>
    </source>
</evidence>
<dbReference type="SUPFAM" id="SSF46934">
    <property type="entry name" value="UBA-like"/>
    <property type="match status" value="1"/>
</dbReference>
<dbReference type="InterPro" id="IPR000626">
    <property type="entry name" value="Ubiquitin-like_dom"/>
</dbReference>